<dbReference type="OMA" id="KIIWAQV"/>
<dbReference type="Proteomes" id="UP000683925">
    <property type="component" value="Unassembled WGS sequence"/>
</dbReference>
<protein>
    <submittedName>
        <fullName evidence="1">Uncharacterized protein</fullName>
    </submittedName>
</protein>
<evidence type="ECO:0000313" key="2">
    <source>
        <dbReference type="Proteomes" id="UP000683925"/>
    </source>
</evidence>
<keyword evidence="2" id="KW-1185">Reference proteome</keyword>
<name>A0A8S1T5N1_PAROT</name>
<reference evidence="1" key="1">
    <citation type="submission" date="2021-01" db="EMBL/GenBank/DDBJ databases">
        <authorList>
            <consortium name="Genoscope - CEA"/>
            <person name="William W."/>
        </authorList>
    </citation>
    <scope>NUCLEOTIDE SEQUENCE</scope>
</reference>
<dbReference type="AlphaFoldDB" id="A0A8S1T5N1"/>
<proteinExistence type="predicted"/>
<gene>
    <name evidence="1" type="ORF">POCTA_138.1.T0200052</name>
</gene>
<dbReference type="EMBL" id="CAJJDP010000020">
    <property type="protein sequence ID" value="CAD8147503.1"/>
    <property type="molecule type" value="Genomic_DNA"/>
</dbReference>
<dbReference type="OrthoDB" id="305878at2759"/>
<sequence length="148" mass="17945">MNQENLSSSLIQKQIMNDKKEVMSQLSKLQDGLNKMKTIYQGPIKGNEEQSKFISENKKFLEEKVEPKIQILTKQLQLYETKVNQIVDFQLQQADIKYYYQEFDTKMQEFYDFYKIIWAQVFYFVERRRVLLNQDPEKKQQLVQKLLQ</sequence>
<organism evidence="1 2">
    <name type="scientific">Paramecium octaurelia</name>
    <dbReference type="NCBI Taxonomy" id="43137"/>
    <lineage>
        <taxon>Eukaryota</taxon>
        <taxon>Sar</taxon>
        <taxon>Alveolata</taxon>
        <taxon>Ciliophora</taxon>
        <taxon>Intramacronucleata</taxon>
        <taxon>Oligohymenophorea</taxon>
        <taxon>Peniculida</taxon>
        <taxon>Parameciidae</taxon>
        <taxon>Paramecium</taxon>
    </lineage>
</organism>
<accession>A0A8S1T5N1</accession>
<comment type="caution">
    <text evidence="1">The sequence shown here is derived from an EMBL/GenBank/DDBJ whole genome shotgun (WGS) entry which is preliminary data.</text>
</comment>
<evidence type="ECO:0000313" key="1">
    <source>
        <dbReference type="EMBL" id="CAD8147503.1"/>
    </source>
</evidence>